<dbReference type="RefSeq" id="WP_085787568.1">
    <property type="nucleotide sequence ID" value="NZ_CP019938.1"/>
</dbReference>
<evidence type="ECO:0000313" key="2">
    <source>
        <dbReference type="Proteomes" id="UP000242447"/>
    </source>
</evidence>
<name>A0A1W6P3C7_9RHOB</name>
<organism evidence="1 2">
    <name type="scientific">Ketogulonicigenium robustum</name>
    <dbReference type="NCBI Taxonomy" id="92947"/>
    <lineage>
        <taxon>Bacteria</taxon>
        <taxon>Pseudomonadati</taxon>
        <taxon>Pseudomonadota</taxon>
        <taxon>Alphaproteobacteria</taxon>
        <taxon>Rhodobacterales</taxon>
        <taxon>Roseobacteraceae</taxon>
        <taxon>Ketogulonicigenium</taxon>
    </lineage>
</organism>
<dbReference type="AlphaFoldDB" id="A0A1W6P3C7"/>
<dbReference type="InterPro" id="IPR009737">
    <property type="entry name" value="Aim32/Apd1-like"/>
</dbReference>
<dbReference type="Proteomes" id="UP000242447">
    <property type="component" value="Plasmid unnamed1"/>
</dbReference>
<protein>
    <submittedName>
        <fullName evidence="1">Sucraseferredoxin-like protein</fullName>
    </submittedName>
</protein>
<dbReference type="Pfam" id="PF06999">
    <property type="entry name" value="Suc_Fer-like"/>
    <property type="match status" value="1"/>
</dbReference>
<proteinExistence type="predicted"/>
<dbReference type="EMBL" id="CP019938">
    <property type="protein sequence ID" value="ARO16008.1"/>
    <property type="molecule type" value="Genomic_DNA"/>
</dbReference>
<keyword evidence="2" id="KW-1185">Reference proteome</keyword>
<evidence type="ECO:0000313" key="1">
    <source>
        <dbReference type="EMBL" id="ARO16008.1"/>
    </source>
</evidence>
<geneLocation type="plasmid" evidence="1">
    <name>unnamed1</name>
</geneLocation>
<dbReference type="InterPro" id="IPR036249">
    <property type="entry name" value="Thioredoxin-like_sf"/>
</dbReference>
<dbReference type="SUPFAM" id="SSF52833">
    <property type="entry name" value="Thioredoxin-like"/>
    <property type="match status" value="1"/>
</dbReference>
<sequence>MTRTFCRDICCAADEPMAGTGKLAERYLILRWPRAKWRHRRDSADGMTPALSQAIGAATAAGLYVALCDRTGDTDALPDLYDPATGATIHRADQATLAALITNASAGAAIGAPAPHPAHTILVCTDSRRDPCCAKWGYATYRALDAIADPAQTRVLQAAHLGGCKYAASLVLLPTRQRYGRLDAETAPAFLAAITSGQPYLPGFRGDPTRSPPEQVAHLALLQQAAGAPVTLQAAPPLDANATSCTVHGQIGSYPATVHLHRHDFTTPARCAAIGTPPAPSPRWLVHRIDSNAPPTQGTPA</sequence>
<gene>
    <name evidence="1" type="ORF">BVG79_p1000206</name>
</gene>
<dbReference type="OrthoDB" id="3399139at2"/>
<keyword evidence="1" id="KW-0614">Plasmid</keyword>
<dbReference type="Gene3D" id="3.40.30.10">
    <property type="entry name" value="Glutaredoxin"/>
    <property type="match status" value="1"/>
</dbReference>
<dbReference type="KEGG" id="kro:BVG79_p1000206"/>
<reference evidence="1 2" key="1">
    <citation type="submission" date="2017-02" db="EMBL/GenBank/DDBJ databases">
        <title>Ketogulonicigenium robustum SPU B003 Genome sequencing and assembly.</title>
        <authorList>
            <person name="Li Y."/>
            <person name="Liu L."/>
            <person name="Wang C."/>
            <person name="Zhang M."/>
            <person name="Zhang T."/>
            <person name="Zhang Y."/>
        </authorList>
    </citation>
    <scope>NUCLEOTIDE SEQUENCE [LARGE SCALE GENOMIC DNA]</scope>
    <source>
        <strain evidence="1 2">SPU_B003</strain>
        <plasmid evidence="1 2">unnamed1</plasmid>
    </source>
</reference>
<accession>A0A1W6P3C7</accession>